<feature type="region of interest" description="Disordered" evidence="1">
    <location>
        <begin position="119"/>
        <end position="150"/>
    </location>
</feature>
<organism evidence="2 3">
    <name type="scientific">Lasiosphaeris hirsuta</name>
    <dbReference type="NCBI Taxonomy" id="260670"/>
    <lineage>
        <taxon>Eukaryota</taxon>
        <taxon>Fungi</taxon>
        <taxon>Dikarya</taxon>
        <taxon>Ascomycota</taxon>
        <taxon>Pezizomycotina</taxon>
        <taxon>Sordariomycetes</taxon>
        <taxon>Sordariomycetidae</taxon>
        <taxon>Sordariales</taxon>
        <taxon>Lasiosphaeriaceae</taxon>
        <taxon>Lasiosphaeris</taxon>
    </lineage>
</organism>
<feature type="compositionally biased region" description="Low complexity" evidence="1">
    <location>
        <begin position="119"/>
        <end position="129"/>
    </location>
</feature>
<dbReference type="Proteomes" id="UP001172102">
    <property type="component" value="Unassembled WGS sequence"/>
</dbReference>
<evidence type="ECO:0000313" key="2">
    <source>
        <dbReference type="EMBL" id="KAK0711384.1"/>
    </source>
</evidence>
<reference evidence="2" key="1">
    <citation type="submission" date="2023-06" db="EMBL/GenBank/DDBJ databases">
        <title>Genome-scale phylogeny and comparative genomics of the fungal order Sordariales.</title>
        <authorList>
            <consortium name="Lawrence Berkeley National Laboratory"/>
            <person name="Hensen N."/>
            <person name="Bonometti L."/>
            <person name="Westerberg I."/>
            <person name="Brannstrom I.O."/>
            <person name="Guillou S."/>
            <person name="Cros-Aarteil S."/>
            <person name="Calhoun S."/>
            <person name="Haridas S."/>
            <person name="Kuo A."/>
            <person name="Mondo S."/>
            <person name="Pangilinan J."/>
            <person name="Riley R."/>
            <person name="Labutti K."/>
            <person name="Andreopoulos B."/>
            <person name="Lipzen A."/>
            <person name="Chen C."/>
            <person name="Yanf M."/>
            <person name="Daum C."/>
            <person name="Ng V."/>
            <person name="Clum A."/>
            <person name="Steindorff A."/>
            <person name="Ohm R."/>
            <person name="Martin F."/>
            <person name="Silar P."/>
            <person name="Natvig D."/>
            <person name="Lalanne C."/>
            <person name="Gautier V."/>
            <person name="Ament-Velasquez S.L."/>
            <person name="Kruys A."/>
            <person name="Hutchinson M.I."/>
            <person name="Powell A.J."/>
            <person name="Barry K."/>
            <person name="Miller A.N."/>
            <person name="Grigoriev I.V."/>
            <person name="Debuchy R."/>
            <person name="Gladieux P."/>
            <person name="Thoren M.H."/>
            <person name="Johannesson H."/>
        </authorList>
    </citation>
    <scope>NUCLEOTIDE SEQUENCE</scope>
    <source>
        <strain evidence="2">SMH4607-1</strain>
    </source>
</reference>
<gene>
    <name evidence="2" type="ORF">B0H67DRAFT_287361</name>
</gene>
<feature type="compositionally biased region" description="Low complexity" evidence="1">
    <location>
        <begin position="1"/>
        <end position="17"/>
    </location>
</feature>
<name>A0AA40A8Q5_9PEZI</name>
<protein>
    <submittedName>
        <fullName evidence="2">Uncharacterized protein</fullName>
    </submittedName>
</protein>
<feature type="compositionally biased region" description="Polar residues" evidence="1">
    <location>
        <begin position="18"/>
        <end position="48"/>
    </location>
</feature>
<keyword evidence="3" id="KW-1185">Reference proteome</keyword>
<feature type="region of interest" description="Disordered" evidence="1">
    <location>
        <begin position="1"/>
        <end position="107"/>
    </location>
</feature>
<feature type="compositionally biased region" description="Low complexity" evidence="1">
    <location>
        <begin position="71"/>
        <end position="88"/>
    </location>
</feature>
<comment type="caution">
    <text evidence="2">The sequence shown here is derived from an EMBL/GenBank/DDBJ whole genome shotgun (WGS) entry which is preliminary data.</text>
</comment>
<evidence type="ECO:0000313" key="3">
    <source>
        <dbReference type="Proteomes" id="UP001172102"/>
    </source>
</evidence>
<accession>A0AA40A8Q5</accession>
<proteinExistence type="predicted"/>
<feature type="compositionally biased region" description="Basic and acidic residues" evidence="1">
    <location>
        <begin position="139"/>
        <end position="148"/>
    </location>
</feature>
<sequence>MAEKASSNVNPSSSLPSTAKSPDSDVSPTSQVVFRTTDYFTTGPVTNRDSPKLVVPTSVAKVDVGQRRDAAPPSATNSTAPSTTTSASIGGEDGTTDSRRPSHNGEYLDLGHALSRKSSSASVSFRAPRNPSLPQGLPRKTDNQRLRESSPSPIRYVGTFKFVGVDGAGIYGALPCVSLPNIHTSPTQPKWCFCCRDSSWSIPNAYPCVCLRKGGGRVREGSRLLWPVPLCHIRGPIWEEASQVVVISEFDAKSPGRGPLSVAATVHSGASQTEPHSVATLPLPSLPCRLARMPPWRSPSPRGGRSSCARSGCMIWTKRLPCSG</sequence>
<dbReference type="AlphaFoldDB" id="A0AA40A8Q5"/>
<evidence type="ECO:0000256" key="1">
    <source>
        <dbReference type="SAM" id="MobiDB-lite"/>
    </source>
</evidence>
<dbReference type="EMBL" id="JAUKUA010000005">
    <property type="protein sequence ID" value="KAK0711384.1"/>
    <property type="molecule type" value="Genomic_DNA"/>
</dbReference>